<dbReference type="SUPFAM" id="SSF52540">
    <property type="entry name" value="P-loop containing nucleoside triphosphate hydrolases"/>
    <property type="match status" value="1"/>
</dbReference>
<dbReference type="EMBL" id="CP135990">
    <property type="protein sequence ID" value="WPA91298.1"/>
    <property type="molecule type" value="Genomic_DNA"/>
</dbReference>
<dbReference type="InterPro" id="IPR027417">
    <property type="entry name" value="P-loop_NTPase"/>
</dbReference>
<dbReference type="Gene3D" id="3.40.50.300">
    <property type="entry name" value="P-loop containing nucleotide triphosphate hydrolases"/>
    <property type="match status" value="1"/>
</dbReference>
<name>A0ABZ0MYV6_9GAMM</name>
<evidence type="ECO:0000313" key="3">
    <source>
        <dbReference type="Proteomes" id="UP001302443"/>
    </source>
</evidence>
<dbReference type="SUPFAM" id="SSF48452">
    <property type="entry name" value="TPR-like"/>
    <property type="match status" value="1"/>
</dbReference>
<dbReference type="Pfam" id="PF00931">
    <property type="entry name" value="NB-ARC"/>
    <property type="match status" value="1"/>
</dbReference>
<evidence type="ECO:0000313" key="2">
    <source>
        <dbReference type="EMBL" id="WPA91298.1"/>
    </source>
</evidence>
<accession>A0ABZ0MYV6</accession>
<dbReference type="PANTHER" id="PTHR36766:SF40">
    <property type="entry name" value="DISEASE RESISTANCE PROTEIN RGA3"/>
    <property type="match status" value="1"/>
</dbReference>
<organism evidence="2 3">
    <name type="scientific">Providencia zhijiangensis</name>
    <dbReference type="NCBI Taxonomy" id="3053982"/>
    <lineage>
        <taxon>Bacteria</taxon>
        <taxon>Pseudomonadati</taxon>
        <taxon>Pseudomonadota</taxon>
        <taxon>Gammaproteobacteria</taxon>
        <taxon>Enterobacterales</taxon>
        <taxon>Morganellaceae</taxon>
        <taxon>Providencia</taxon>
    </lineage>
</organism>
<gene>
    <name evidence="2" type="ORF">QS795_012530</name>
</gene>
<reference evidence="2 3" key="1">
    <citation type="submission" date="2023-09" db="EMBL/GenBank/DDBJ databases">
        <title>Genomic Revisitation and Reclassification of the Genus Providencia.</title>
        <authorList>
            <person name="Dong X."/>
        </authorList>
    </citation>
    <scope>NUCLEOTIDE SEQUENCE [LARGE SCALE GENOMIC DNA]</scope>
    <source>
        <strain evidence="2 3">D4759</strain>
    </source>
</reference>
<dbReference type="RefSeq" id="WP_286272839.1">
    <property type="nucleotide sequence ID" value="NZ_CP135990.1"/>
</dbReference>
<dbReference type="Proteomes" id="UP001302443">
    <property type="component" value="Chromosome"/>
</dbReference>
<dbReference type="PANTHER" id="PTHR36766">
    <property type="entry name" value="PLANT BROAD-SPECTRUM MILDEW RESISTANCE PROTEIN RPW8"/>
    <property type="match status" value="1"/>
</dbReference>
<keyword evidence="3" id="KW-1185">Reference proteome</keyword>
<feature type="domain" description="NB-ARC" evidence="1">
    <location>
        <begin position="190"/>
        <end position="328"/>
    </location>
</feature>
<dbReference type="InterPro" id="IPR002182">
    <property type="entry name" value="NB-ARC"/>
</dbReference>
<proteinExistence type="predicted"/>
<dbReference type="Gene3D" id="1.25.40.10">
    <property type="entry name" value="Tetratricopeptide repeat domain"/>
    <property type="match status" value="1"/>
</dbReference>
<evidence type="ECO:0000259" key="1">
    <source>
        <dbReference type="Pfam" id="PF00931"/>
    </source>
</evidence>
<dbReference type="InterPro" id="IPR011990">
    <property type="entry name" value="TPR-like_helical_dom_sf"/>
</dbReference>
<protein>
    <submittedName>
        <fullName evidence="2">NB-ARC domain-containing protein</fullName>
    </submittedName>
</protein>
<sequence>MAFNLTRMSVYALISSLEEDLRAIITTYLENEALNEVISTDLKSRAKQRLEKDIGFSFDDVSLSDLVDYFDLGDTYQVINSNFNKIPEHISSYVRKKTKGFDKLIPIRNRVMHIRPLDVDDYPTTFTFCHQLIETEKTVWSNLSNIIDIISVNPSYVLGLDIKSYEDSYENHNLPFPDFDETGLIGRNEDVNKVKQLCYGPFPVISIVGEGGVGKTALALKVAYEILEDEKNPFDAIVWVSSKTTQITVNEIKEIKDSITTSIGVISEISNQLTGMSPSQAGIEEIIEYLSTFKIALFIDNLETILDDNIRNFVGNLPSGSKIIITSRIGLGAYEYPVKLQGINESYASQLLRTLAKIRNVDSLKSIDENIMRKYVNRMYCNPSYIKWFVSCIQTGNSPESILQNSNMFLEFCMSNVYQHLSENARKLTSAMQCAPGLRDVPELSYLTDFDSLTIHKSLQELMSTNMLSQSSKTKGASIKNNYQLSELAKSYLSKHHKPSQTYMRSIQDKRNKLNSLYEQQMQSRTDNKYNVNNIQFRDKSDRVIVKMLRDAQVFMNQAKHDKAFELLTEAHKLAPDYFEVARVLAFFHQRNGNPSDAREQYELSMVLAPNLPQLHFWFGKFILREEQNTDDAVIEFEKAYDLDPNSVDVALFLARGYMFQHHYDKTEDVLIKIKDLIGSTTDYNEKMFLDTEIQVLYRRADSCLQKNNNEQCIIHLEEMKDKFDDLPLKHKDTYIREKLSKCRFIISNLLKSSDYNIVSRADALQQWMWQEAR</sequence>